<evidence type="ECO:0000256" key="5">
    <source>
        <dbReference type="SAM" id="MobiDB-lite"/>
    </source>
</evidence>
<dbReference type="GeneID" id="37269687"/>
<dbReference type="RefSeq" id="XP_025599138.1">
    <property type="nucleotide sequence ID" value="XM_025742143.1"/>
</dbReference>
<feature type="zinc finger region" description="UBR-type" evidence="4">
    <location>
        <begin position="40"/>
        <end position="122"/>
    </location>
</feature>
<evidence type="ECO:0000256" key="2">
    <source>
        <dbReference type="ARBA" id="ARBA00022771"/>
    </source>
</evidence>
<feature type="region of interest" description="Disordered" evidence="5">
    <location>
        <begin position="186"/>
        <end position="251"/>
    </location>
</feature>
<keyword evidence="3" id="KW-0862">Zinc</keyword>
<sequence>MSPSADTPQPRGLTAADLLAHQAALEREAREAVPFSFTKGGCTHARGYIRQPVWACTTCGGGGVCAGCSVGCHAEHDLVELFAKRSFRCDCGTLSMSQRTRAAGASSSAAPEMPTPCSLRPKETAVATENEDNAYGRNFAGHFCRCARGETYDPETEDETMFQCLACEDWFHESCTSLLGGLAPPGSAAASTAASGAGPSTTSQPAQSGGEGRTVSAQGSEAVGTEASAPQKPPQGDGAEQVPVKTSTTSSVHVPIDVVPAEDAPLPLIAHESFDLLLCSSCVRAPSHEILRHYVGAAGWGAVVPADKARLKPTPLARGNTVLGLEPNVDLALEATELARSAAPADDLSAGAKHALTSPEPEQASKRARLDGDEGLAEASAASEQEAKPLHSASQEAGAKAAEPAPVPGPSAVASADPSCTLPPLPAWAAPEQDNVDGVRLDIFLSDDFRSRICRCAECIPRFKALPYVLESEATYSPPRSEVSSEAGSVGGASHASSSYDRGMAALQRLPREQMLESLEAYGRLRDALFEQVLRPCQESGQEVDEATIRAFFARHREQARRGG</sequence>
<dbReference type="AlphaFoldDB" id="A0A316ZBD9"/>
<evidence type="ECO:0000259" key="6">
    <source>
        <dbReference type="PROSITE" id="PS51157"/>
    </source>
</evidence>
<dbReference type="Proteomes" id="UP000245946">
    <property type="component" value="Unassembled WGS sequence"/>
</dbReference>
<feature type="compositionally biased region" description="Low complexity" evidence="5">
    <location>
        <begin position="186"/>
        <end position="203"/>
    </location>
</feature>
<dbReference type="InterPro" id="IPR011011">
    <property type="entry name" value="Znf_FYVE_PHD"/>
</dbReference>
<dbReference type="OrthoDB" id="5795902at2759"/>
<feature type="region of interest" description="Disordered" evidence="5">
    <location>
        <begin position="344"/>
        <end position="418"/>
    </location>
</feature>
<dbReference type="Gene3D" id="3.30.40.10">
    <property type="entry name" value="Zinc/RING finger domain, C3HC4 (zinc finger)"/>
    <property type="match status" value="1"/>
</dbReference>
<name>A0A316ZBD9_9BASI</name>
<dbReference type="PROSITE" id="PS51157">
    <property type="entry name" value="ZF_UBR"/>
    <property type="match status" value="1"/>
</dbReference>
<dbReference type="InterPro" id="IPR013083">
    <property type="entry name" value="Znf_RING/FYVE/PHD"/>
</dbReference>
<dbReference type="PANTHER" id="PTHR13513">
    <property type="entry name" value="E3 UBIQUITIN-PROTEIN LIGASE UBR7"/>
    <property type="match status" value="1"/>
</dbReference>
<dbReference type="InterPro" id="IPR040204">
    <property type="entry name" value="UBR7"/>
</dbReference>
<feature type="domain" description="UBR-type" evidence="6">
    <location>
        <begin position="40"/>
        <end position="122"/>
    </location>
</feature>
<dbReference type="GO" id="GO:0005737">
    <property type="term" value="C:cytoplasm"/>
    <property type="evidence" value="ECO:0007669"/>
    <property type="project" value="TreeGrafter"/>
</dbReference>
<evidence type="ECO:0000313" key="8">
    <source>
        <dbReference type="Proteomes" id="UP000245946"/>
    </source>
</evidence>
<dbReference type="SUPFAM" id="SSF57903">
    <property type="entry name" value="FYVE/PHD zinc finger"/>
    <property type="match status" value="1"/>
</dbReference>
<dbReference type="GO" id="GO:0008270">
    <property type="term" value="F:zinc ion binding"/>
    <property type="evidence" value="ECO:0007669"/>
    <property type="project" value="UniProtKB-KW"/>
</dbReference>
<feature type="region of interest" description="Disordered" evidence="5">
    <location>
        <begin position="476"/>
        <end position="498"/>
    </location>
</feature>
<dbReference type="InterPro" id="IPR003126">
    <property type="entry name" value="Znf_UBR"/>
</dbReference>
<dbReference type="EMBL" id="KZ819290">
    <property type="protein sequence ID" value="PWN98859.1"/>
    <property type="molecule type" value="Genomic_DNA"/>
</dbReference>
<dbReference type="GO" id="GO:0061630">
    <property type="term" value="F:ubiquitin protein ligase activity"/>
    <property type="evidence" value="ECO:0007669"/>
    <property type="project" value="InterPro"/>
</dbReference>
<gene>
    <name evidence="7" type="ORF">FA09DRAFT_329342</name>
</gene>
<organism evidence="7 8">
    <name type="scientific">Tilletiopsis washingtonensis</name>
    <dbReference type="NCBI Taxonomy" id="58919"/>
    <lineage>
        <taxon>Eukaryota</taxon>
        <taxon>Fungi</taxon>
        <taxon>Dikarya</taxon>
        <taxon>Basidiomycota</taxon>
        <taxon>Ustilaginomycotina</taxon>
        <taxon>Exobasidiomycetes</taxon>
        <taxon>Entylomatales</taxon>
        <taxon>Entylomatales incertae sedis</taxon>
        <taxon>Tilletiopsis</taxon>
    </lineage>
</organism>
<dbReference type="Pfam" id="PF02207">
    <property type="entry name" value="zf-UBR"/>
    <property type="match status" value="1"/>
</dbReference>
<proteinExistence type="predicted"/>
<keyword evidence="2" id="KW-0863">Zinc-finger</keyword>
<accession>A0A316ZBD9</accession>
<feature type="compositionally biased region" description="Low complexity" evidence="5">
    <location>
        <begin position="481"/>
        <end position="498"/>
    </location>
</feature>
<evidence type="ECO:0000256" key="1">
    <source>
        <dbReference type="ARBA" id="ARBA00022723"/>
    </source>
</evidence>
<keyword evidence="1" id="KW-0479">Metal-binding</keyword>
<protein>
    <recommendedName>
        <fullName evidence="6">UBR-type domain-containing protein</fullName>
    </recommendedName>
</protein>
<evidence type="ECO:0000256" key="4">
    <source>
        <dbReference type="PROSITE-ProRule" id="PRU00508"/>
    </source>
</evidence>
<evidence type="ECO:0000256" key="3">
    <source>
        <dbReference type="ARBA" id="ARBA00022833"/>
    </source>
</evidence>
<dbReference type="STRING" id="58919.A0A316ZBD9"/>
<evidence type="ECO:0000313" key="7">
    <source>
        <dbReference type="EMBL" id="PWN98859.1"/>
    </source>
</evidence>
<reference evidence="7 8" key="1">
    <citation type="journal article" date="2018" name="Mol. Biol. Evol.">
        <title>Broad Genomic Sampling Reveals a Smut Pathogenic Ancestry of the Fungal Clade Ustilaginomycotina.</title>
        <authorList>
            <person name="Kijpornyongpan T."/>
            <person name="Mondo S.J."/>
            <person name="Barry K."/>
            <person name="Sandor L."/>
            <person name="Lee J."/>
            <person name="Lipzen A."/>
            <person name="Pangilinan J."/>
            <person name="LaButti K."/>
            <person name="Hainaut M."/>
            <person name="Henrissat B."/>
            <person name="Grigoriev I.V."/>
            <person name="Spatafora J.W."/>
            <person name="Aime M.C."/>
        </authorList>
    </citation>
    <scope>NUCLEOTIDE SEQUENCE [LARGE SCALE GENOMIC DNA]</scope>
    <source>
        <strain evidence="7 8">MCA 4186</strain>
    </source>
</reference>
<dbReference type="SMART" id="SM00396">
    <property type="entry name" value="ZnF_UBR1"/>
    <property type="match status" value="1"/>
</dbReference>
<dbReference type="PANTHER" id="PTHR13513:SF9">
    <property type="entry name" value="E3 UBIQUITIN-PROTEIN LIGASE UBR7-RELATED"/>
    <property type="match status" value="1"/>
</dbReference>
<feature type="compositionally biased region" description="Basic and acidic residues" evidence="5">
    <location>
        <begin position="363"/>
        <end position="372"/>
    </location>
</feature>
<keyword evidence="8" id="KW-1185">Reference proteome</keyword>